<dbReference type="RefSeq" id="XP_014254664.1">
    <property type="nucleotide sequence ID" value="XM_014399178.2"/>
</dbReference>
<feature type="compositionally biased region" description="Polar residues" evidence="1">
    <location>
        <begin position="204"/>
        <end position="215"/>
    </location>
</feature>
<keyword evidence="4" id="KW-1185">Reference proteome</keyword>
<sequence length="261" mass="29872">MQMRRGLLLTFLLVCSVAANWDLEGVQYSQNAQSLRANTQRNPDVYREPRFDARFDGRRNGRESRPRFQDGQVNVGQLQNVNSQTQDSVLNSNHEQDSLLLSNQDRFGNAYREPCTRGNIVNIYQTSRNCRNHQLDPLDLQEQPNSPYVDGPYLNQQGVDNYRLYPESARQQLNGQYSEPMYPDQVDRRSHPTQTLYPVPQPTRPTHSSTQDQNVNVGPQEVNPVGFSNADSRATTATNVYLSCPNERNSQRTNVRRTANP</sequence>
<dbReference type="GeneID" id="106669598"/>
<dbReference type="EnsemblMetazoa" id="XM_014399178.2">
    <property type="protein sequence ID" value="XP_014254664.1"/>
    <property type="gene ID" value="LOC106669598"/>
</dbReference>
<accession>A0A8I6S1J5</accession>
<evidence type="ECO:0000313" key="3">
    <source>
        <dbReference type="EnsemblMetazoa" id="XP_014254664.1"/>
    </source>
</evidence>
<proteinExistence type="predicted"/>
<dbReference type="Proteomes" id="UP000494040">
    <property type="component" value="Unassembled WGS sequence"/>
</dbReference>
<keyword evidence="2" id="KW-0732">Signal</keyword>
<evidence type="ECO:0000256" key="1">
    <source>
        <dbReference type="SAM" id="MobiDB-lite"/>
    </source>
</evidence>
<organism evidence="3 4">
    <name type="scientific">Cimex lectularius</name>
    <name type="common">Bed bug</name>
    <name type="synonym">Acanthia lectularia</name>
    <dbReference type="NCBI Taxonomy" id="79782"/>
    <lineage>
        <taxon>Eukaryota</taxon>
        <taxon>Metazoa</taxon>
        <taxon>Ecdysozoa</taxon>
        <taxon>Arthropoda</taxon>
        <taxon>Hexapoda</taxon>
        <taxon>Insecta</taxon>
        <taxon>Pterygota</taxon>
        <taxon>Neoptera</taxon>
        <taxon>Paraneoptera</taxon>
        <taxon>Hemiptera</taxon>
        <taxon>Heteroptera</taxon>
        <taxon>Panheteroptera</taxon>
        <taxon>Cimicomorpha</taxon>
        <taxon>Cimicidae</taxon>
        <taxon>Cimex</taxon>
    </lineage>
</organism>
<evidence type="ECO:0000313" key="4">
    <source>
        <dbReference type="Proteomes" id="UP000494040"/>
    </source>
</evidence>
<dbReference type="KEGG" id="clec:106669598"/>
<name>A0A8I6S1J5_CIMLE</name>
<evidence type="ECO:0008006" key="5">
    <source>
        <dbReference type="Google" id="ProtNLM"/>
    </source>
</evidence>
<evidence type="ECO:0000256" key="2">
    <source>
        <dbReference type="SAM" id="SignalP"/>
    </source>
</evidence>
<feature type="signal peptide" evidence="2">
    <location>
        <begin position="1"/>
        <end position="19"/>
    </location>
</feature>
<reference evidence="3" key="1">
    <citation type="submission" date="2022-01" db="UniProtKB">
        <authorList>
            <consortium name="EnsemblMetazoa"/>
        </authorList>
    </citation>
    <scope>IDENTIFICATION</scope>
</reference>
<dbReference type="AlphaFoldDB" id="A0A8I6S1J5"/>
<protein>
    <recommendedName>
        <fullName evidence="5">CPR type cuticle protein</fullName>
    </recommendedName>
</protein>
<feature type="region of interest" description="Disordered" evidence="1">
    <location>
        <begin position="178"/>
        <end position="215"/>
    </location>
</feature>
<feature type="region of interest" description="Disordered" evidence="1">
    <location>
        <begin position="137"/>
        <end position="157"/>
    </location>
</feature>
<feature type="chain" id="PRO_5035211157" description="CPR type cuticle protein" evidence="2">
    <location>
        <begin position="20"/>
        <end position="261"/>
    </location>
</feature>